<proteinExistence type="predicted"/>
<keyword evidence="1" id="KW-0812">Transmembrane</keyword>
<dbReference type="EMBL" id="GGEC01001037">
    <property type="protein sequence ID" value="MBW81520.1"/>
    <property type="molecule type" value="Transcribed_RNA"/>
</dbReference>
<accession>A0A2P2IJW3</accession>
<dbReference type="AlphaFoldDB" id="A0A2P2IJW3"/>
<evidence type="ECO:0000313" key="2">
    <source>
        <dbReference type="EMBL" id="MBW81520.1"/>
    </source>
</evidence>
<keyword evidence="1" id="KW-0472">Membrane</keyword>
<evidence type="ECO:0000256" key="1">
    <source>
        <dbReference type="SAM" id="Phobius"/>
    </source>
</evidence>
<organism evidence="2">
    <name type="scientific">Rhizophora mucronata</name>
    <name type="common">Asiatic mangrove</name>
    <dbReference type="NCBI Taxonomy" id="61149"/>
    <lineage>
        <taxon>Eukaryota</taxon>
        <taxon>Viridiplantae</taxon>
        <taxon>Streptophyta</taxon>
        <taxon>Embryophyta</taxon>
        <taxon>Tracheophyta</taxon>
        <taxon>Spermatophyta</taxon>
        <taxon>Magnoliopsida</taxon>
        <taxon>eudicotyledons</taxon>
        <taxon>Gunneridae</taxon>
        <taxon>Pentapetalae</taxon>
        <taxon>rosids</taxon>
        <taxon>fabids</taxon>
        <taxon>Malpighiales</taxon>
        <taxon>Rhizophoraceae</taxon>
        <taxon>Rhizophora</taxon>
    </lineage>
</organism>
<feature type="transmembrane region" description="Helical" evidence="1">
    <location>
        <begin position="56"/>
        <end position="81"/>
    </location>
</feature>
<name>A0A2P2IJW3_RHIMU</name>
<reference evidence="2" key="1">
    <citation type="submission" date="2018-02" db="EMBL/GenBank/DDBJ databases">
        <title>Rhizophora mucronata_Transcriptome.</title>
        <authorList>
            <person name="Meera S.P."/>
            <person name="Sreeshan A."/>
            <person name="Augustine A."/>
        </authorList>
    </citation>
    <scope>NUCLEOTIDE SEQUENCE</scope>
    <source>
        <tissue evidence="2">Leaf</tissue>
    </source>
</reference>
<protein>
    <submittedName>
        <fullName evidence="2">WAT1-related protein At3g28050-like isoform X3</fullName>
    </submittedName>
</protein>
<keyword evidence="1" id="KW-1133">Transmembrane helix</keyword>
<sequence>MATHLCNSIFLPSPTLALSLKHTTKVSKILQNYGYRLELPVGVGCDGINLGRVRHFWILAVTTFANIMYLRIVIIGQFGFLSSNK</sequence>